<sequence length="109" mass="12877">MDNILMHNFYYEIAFNIPINRLFFYKYNLKLETGTRVITNFNGKNTIGIIIKRYAKEEFNSNFKFEIKNILKIIDESAIIIEHNINLARWISQKTFSSFGEALFCGLPK</sequence>
<reference evidence="2" key="1">
    <citation type="submission" date="2013-04" db="EMBL/GenBank/DDBJ databases">
        <title>Comparative Genomics of Relapsing Fever Spirochetes.</title>
        <authorList>
            <person name="Schwan T.G."/>
            <person name="Raffel S.J."/>
            <person name="Porcella S.F."/>
            <person name="Martens C.A."/>
            <person name="Bruno D.P."/>
            <person name="Rickefs S.M."/>
            <person name="Barbian K.B."/>
        </authorList>
    </citation>
    <scope>NUCLEOTIDE SEQUENCE</scope>
    <source>
        <strain evidence="2">BA2</strain>
        <plasmid evidence="2">unnamed</plasmid>
    </source>
</reference>
<feature type="domain" description="Primosomal protein N' 3' DNA-binding" evidence="1">
    <location>
        <begin position="12"/>
        <end position="108"/>
    </location>
</feature>
<gene>
    <name evidence="2" type="ORF">BAN_0113501</name>
</gene>
<accession>W5SPG1</accession>
<proteinExistence type="predicted"/>
<feature type="non-terminal residue" evidence="2">
    <location>
        <position position="109"/>
    </location>
</feature>
<dbReference type="InterPro" id="IPR042115">
    <property type="entry name" value="PriA_3primeBD_sf"/>
</dbReference>
<dbReference type="Pfam" id="PF17764">
    <property type="entry name" value="PriA_3primeBD"/>
    <property type="match status" value="1"/>
</dbReference>
<dbReference type="EMBL" id="CP005843">
    <property type="protein sequence ID" value="AHH09059.1"/>
    <property type="molecule type" value="Genomic_DNA"/>
</dbReference>
<dbReference type="GO" id="GO:0003677">
    <property type="term" value="F:DNA binding"/>
    <property type="evidence" value="ECO:0007669"/>
    <property type="project" value="InterPro"/>
</dbReference>
<geneLocation type="plasmid" evidence="2">
    <name>unnamed</name>
</geneLocation>
<dbReference type="HOGENOM" id="CLU_2189342_0_0_12"/>
<evidence type="ECO:0000259" key="1">
    <source>
        <dbReference type="Pfam" id="PF17764"/>
    </source>
</evidence>
<keyword evidence="2" id="KW-0614">Plasmid</keyword>
<evidence type="ECO:0000313" key="2">
    <source>
        <dbReference type="EMBL" id="AHH09059.1"/>
    </source>
</evidence>
<dbReference type="Gene3D" id="3.40.1440.60">
    <property type="entry name" value="PriA, 3(prime) DNA-binding domain"/>
    <property type="match status" value="1"/>
</dbReference>
<name>W5SPG1_BORAN</name>
<dbReference type="AlphaFoldDB" id="W5SPG1"/>
<protein>
    <submittedName>
        <fullName evidence="2">Primosomal protein N</fullName>
    </submittedName>
</protein>
<dbReference type="InterPro" id="IPR041222">
    <property type="entry name" value="PriA_3primeBD"/>
</dbReference>
<organism evidence="2">
    <name type="scientific">Borrelia anserina BA2</name>
    <dbReference type="NCBI Taxonomy" id="1313293"/>
    <lineage>
        <taxon>Bacteria</taxon>
        <taxon>Pseudomonadati</taxon>
        <taxon>Spirochaetota</taxon>
        <taxon>Spirochaetia</taxon>
        <taxon>Spirochaetales</taxon>
        <taxon>Borreliaceae</taxon>
        <taxon>Borrelia</taxon>
    </lineage>
</organism>